<dbReference type="PANTHER" id="PTHR40590">
    <property type="entry name" value="CYTOPLASMIC PROTEIN-RELATED"/>
    <property type="match status" value="1"/>
</dbReference>
<sequence length="292" mass="31150">MLGKLLIGAALLALCGCHAKQAANDADPALWVVRDADTNIYLFGTVHLLKPGLRWFDDGVKKAFEASDELVLELVMPPQAEMQALVTELGMTTAGPALPDQLSPAEAAKFRAALPEIGLAPDALDRAEPWLAATMLSAAPLRQLGYDDKDGAEAVLTAAAKAGGKKVEGLETAREQLGYFDRLPLPAQRSLLVETLDDLPTAGATIDRMVARWSKGDADGIARLMNEDLSRSPELADALLAQRNAKWADWLAQRMKAPGTVFVAVGAGHLAGNASVQAELAKRGLKVERIHY</sequence>
<dbReference type="PANTHER" id="PTHR40590:SF1">
    <property type="entry name" value="CYTOPLASMIC PROTEIN"/>
    <property type="match status" value="1"/>
</dbReference>
<comment type="caution">
    <text evidence="2">The sequence shown here is derived from an EMBL/GenBank/DDBJ whole genome shotgun (WGS) entry which is preliminary data.</text>
</comment>
<dbReference type="InterPro" id="IPR047111">
    <property type="entry name" value="YbaP-like"/>
</dbReference>
<feature type="signal peptide" evidence="1">
    <location>
        <begin position="1"/>
        <end position="22"/>
    </location>
</feature>
<proteinExistence type="predicted"/>
<dbReference type="Pfam" id="PF01963">
    <property type="entry name" value="TraB_PrgY_gumN"/>
    <property type="match status" value="1"/>
</dbReference>
<gene>
    <name evidence="2" type="ORF">MZO42_12960</name>
</gene>
<dbReference type="PROSITE" id="PS51257">
    <property type="entry name" value="PROKAR_LIPOPROTEIN"/>
    <property type="match status" value="1"/>
</dbReference>
<evidence type="ECO:0000313" key="2">
    <source>
        <dbReference type="EMBL" id="MDT8759609.1"/>
    </source>
</evidence>
<accession>A0ABU3N6W3</accession>
<name>A0ABU3N6W3_9SPHN</name>
<evidence type="ECO:0000256" key="1">
    <source>
        <dbReference type="SAM" id="SignalP"/>
    </source>
</evidence>
<dbReference type="CDD" id="cd14789">
    <property type="entry name" value="Tiki"/>
    <property type="match status" value="1"/>
</dbReference>
<keyword evidence="1" id="KW-0732">Signal</keyword>
<dbReference type="InterPro" id="IPR002816">
    <property type="entry name" value="TraB/PrgY/GumN_fam"/>
</dbReference>
<protein>
    <submittedName>
        <fullName evidence="2">TraB/GumN family protein</fullName>
    </submittedName>
</protein>
<feature type="chain" id="PRO_5046000444" evidence="1">
    <location>
        <begin position="23"/>
        <end position="292"/>
    </location>
</feature>
<organism evidence="2">
    <name type="scientific">Sphingomonas psychrotolerans</name>
    <dbReference type="NCBI Taxonomy" id="1327635"/>
    <lineage>
        <taxon>Bacteria</taxon>
        <taxon>Pseudomonadati</taxon>
        <taxon>Pseudomonadota</taxon>
        <taxon>Alphaproteobacteria</taxon>
        <taxon>Sphingomonadales</taxon>
        <taxon>Sphingomonadaceae</taxon>
        <taxon>Sphingomonas</taxon>
    </lineage>
</organism>
<dbReference type="EMBL" id="JALMLT010000003">
    <property type="protein sequence ID" value="MDT8759609.1"/>
    <property type="molecule type" value="Genomic_DNA"/>
</dbReference>
<reference evidence="2" key="1">
    <citation type="submission" date="2022-04" db="EMBL/GenBank/DDBJ databases">
        <title>Tomato heritable bacteria conferring resistance against bacterial wilt.</title>
        <authorList>
            <person name="Yin J."/>
        </authorList>
    </citation>
    <scope>NUCLEOTIDE SEQUENCE</scope>
    <source>
        <strain evidence="2">Cra20</strain>
    </source>
</reference>